<keyword evidence="5" id="KW-0333">Golgi apparatus</keyword>
<accession>A0A660KSA9</accession>
<dbReference type="PANTHER" id="PTHR11062:SF43">
    <property type="entry name" value="EXOSTOSIN FAMILY PROTEIN"/>
    <property type="match status" value="1"/>
</dbReference>
<name>A0A660KSA9_9ROSI</name>
<dbReference type="OrthoDB" id="1924787at2759"/>
<dbReference type="GO" id="GO:0000139">
    <property type="term" value="C:Golgi membrane"/>
    <property type="evidence" value="ECO:0007669"/>
    <property type="project" value="UniProtKB-SubCell"/>
</dbReference>
<reference evidence="9 10" key="1">
    <citation type="submission" date="2019-06" db="EMBL/GenBank/DDBJ databases">
        <title>A chromosomal-level reference genome of Carpinus fangiana (Coryloideae, Betulaceae).</title>
        <authorList>
            <person name="Yang X."/>
            <person name="Wang Z."/>
            <person name="Zhang L."/>
            <person name="Hao G."/>
            <person name="Liu J."/>
            <person name="Yang Y."/>
        </authorList>
    </citation>
    <scope>NUCLEOTIDE SEQUENCE [LARGE SCALE GENOMIC DNA]</scope>
    <source>
        <strain evidence="9">Cfa_2016G</strain>
        <tissue evidence="9">Leaf</tissue>
    </source>
</reference>
<gene>
    <name evidence="9" type="ORF">FH972_011152</name>
</gene>
<evidence type="ECO:0000313" key="10">
    <source>
        <dbReference type="Proteomes" id="UP000327013"/>
    </source>
</evidence>
<keyword evidence="3" id="KW-0808">Transferase</keyword>
<dbReference type="EMBL" id="CM017324">
    <property type="protein sequence ID" value="KAE8038671.1"/>
    <property type="molecule type" value="Genomic_DNA"/>
</dbReference>
<dbReference type="Proteomes" id="UP000327013">
    <property type="component" value="Chromosome 4"/>
</dbReference>
<proteinExistence type="inferred from homology"/>
<keyword evidence="3" id="KW-0328">Glycosyltransferase</keyword>
<dbReference type="InterPro" id="IPR040911">
    <property type="entry name" value="Exostosin_GT47"/>
</dbReference>
<keyword evidence="4" id="KW-0735">Signal-anchor</keyword>
<evidence type="ECO:0000256" key="4">
    <source>
        <dbReference type="ARBA" id="ARBA00022968"/>
    </source>
</evidence>
<organism evidence="9 10">
    <name type="scientific">Carpinus fangiana</name>
    <dbReference type="NCBI Taxonomy" id="176857"/>
    <lineage>
        <taxon>Eukaryota</taxon>
        <taxon>Viridiplantae</taxon>
        <taxon>Streptophyta</taxon>
        <taxon>Embryophyta</taxon>
        <taxon>Tracheophyta</taxon>
        <taxon>Spermatophyta</taxon>
        <taxon>Magnoliopsida</taxon>
        <taxon>eudicotyledons</taxon>
        <taxon>Gunneridae</taxon>
        <taxon>Pentapetalae</taxon>
        <taxon>rosids</taxon>
        <taxon>fabids</taxon>
        <taxon>Fagales</taxon>
        <taxon>Betulaceae</taxon>
        <taxon>Carpinus</taxon>
    </lineage>
</organism>
<protein>
    <recommendedName>
        <fullName evidence="8">Exostosin GT47 domain-containing protein</fullName>
    </recommendedName>
</protein>
<keyword evidence="7" id="KW-0812">Transmembrane</keyword>
<sequence>MCKKNPPHAAVIATPSQPPPSNPLQTPHRPRWSYEDCIRNFVIFPLAIFVIGFISSDFLSSNSHRHSAGIFSEVFRFPERFMRDYQRVERDLKVYIYRDRDPGAYFQSPRELTGIYGSEAYFFKNIKESRFLTTDPLKAHLFFIPISWHQMRTQRTPSENMTVIVEKYVKRLISKYPYWNKTEGADHFFVICHENGARVVEQVPFLKTNPIRLVCPGCPATYDTRYTSYKSIALPQVDLSFNRTKSGFWESIPNSEIIADIQNNPTNTAEGYLLFHFKVHNTKFCVCLYAFPGYTNLIAYCIRYGCVPIIVGPNYVNFPFYDILDWHKFSIRFAGDVFLLEDTLRGVRAADFIRLHKNLLNVQKHFQWNSPPLKFDAFNMPPSNRPESAQKPGWSFAHLILSFVIGYIARDCPTVINGYMKAYGYWGDQDFAEIASNPKVVDSPETFTRDYEKMERELKANIYRDRDPSAYFKSPTAGTATNSEEFDFLESFTRDYERMESELKIYIYRDRDPGGYFKSPRELTGMYGSEAFFKNVKESHLRTTNPLEARVFFIPISWHQMRIQNKTEGADHFLVICHENGVGVADGVPFLKKNPIRLVCPPTRTTPSLFAGVPNAEIRPILQLQWENDTELDIQNNLVDTDEGYVLYYDRIHGTKFCICPHGFPKDADLISDSILHGCVPDFSRMKNNLHRVKKYFQWNSPPVRFDAFHMVMFDIWRRHISKV</sequence>
<evidence type="ECO:0000256" key="7">
    <source>
        <dbReference type="SAM" id="Phobius"/>
    </source>
</evidence>
<evidence type="ECO:0000259" key="8">
    <source>
        <dbReference type="Pfam" id="PF03016"/>
    </source>
</evidence>
<feature type="region of interest" description="Disordered" evidence="6">
    <location>
        <begin position="1"/>
        <end position="28"/>
    </location>
</feature>
<evidence type="ECO:0000256" key="5">
    <source>
        <dbReference type="ARBA" id="ARBA00023034"/>
    </source>
</evidence>
<feature type="transmembrane region" description="Helical" evidence="7">
    <location>
        <begin position="37"/>
        <end position="55"/>
    </location>
</feature>
<dbReference type="GO" id="GO:0016757">
    <property type="term" value="F:glycosyltransferase activity"/>
    <property type="evidence" value="ECO:0007669"/>
    <property type="project" value="UniProtKB-KW"/>
</dbReference>
<evidence type="ECO:0000256" key="1">
    <source>
        <dbReference type="ARBA" id="ARBA00004323"/>
    </source>
</evidence>
<keyword evidence="7" id="KW-1133">Transmembrane helix</keyword>
<dbReference type="PANTHER" id="PTHR11062">
    <property type="entry name" value="EXOSTOSIN HEPARAN SULFATE GLYCOSYLTRANSFERASE -RELATED"/>
    <property type="match status" value="1"/>
</dbReference>
<dbReference type="AlphaFoldDB" id="A0A660KSA9"/>
<dbReference type="InterPro" id="IPR004263">
    <property type="entry name" value="Exostosin"/>
</dbReference>
<evidence type="ECO:0000313" key="9">
    <source>
        <dbReference type="EMBL" id="KAE8038671.1"/>
    </source>
</evidence>
<evidence type="ECO:0000256" key="3">
    <source>
        <dbReference type="ARBA" id="ARBA00022676"/>
    </source>
</evidence>
<keyword evidence="7" id="KW-0472">Membrane</keyword>
<comment type="subcellular location">
    <subcellularLocation>
        <location evidence="1">Golgi apparatus membrane</location>
        <topology evidence="1">Single-pass type II membrane protein</topology>
    </subcellularLocation>
</comment>
<comment type="similarity">
    <text evidence="2">Belongs to the glycosyltransferase 47 family.</text>
</comment>
<evidence type="ECO:0000256" key="6">
    <source>
        <dbReference type="SAM" id="MobiDB-lite"/>
    </source>
</evidence>
<evidence type="ECO:0000256" key="2">
    <source>
        <dbReference type="ARBA" id="ARBA00010271"/>
    </source>
</evidence>
<keyword evidence="10" id="KW-1185">Reference proteome</keyword>
<dbReference type="Pfam" id="PF03016">
    <property type="entry name" value="Exostosin_GT47"/>
    <property type="match status" value="1"/>
</dbReference>
<feature type="domain" description="Exostosin GT47" evidence="8">
    <location>
        <begin position="90"/>
        <end position="199"/>
    </location>
</feature>